<keyword evidence="9" id="KW-0479">Metal-binding</keyword>
<dbReference type="InterPro" id="IPR002318">
    <property type="entry name" value="Ala-tRNA-lgiase_IIc"/>
</dbReference>
<evidence type="ECO:0000259" key="10">
    <source>
        <dbReference type="PROSITE" id="PS50860"/>
    </source>
</evidence>
<feature type="binding site" evidence="9">
    <location>
        <position position="442"/>
    </location>
    <ligand>
        <name>Zn(2+)</name>
        <dbReference type="ChEBI" id="CHEBI:29105"/>
    </ligand>
</feature>
<dbReference type="GO" id="GO:0004813">
    <property type="term" value="F:alanine-tRNA ligase activity"/>
    <property type="evidence" value="ECO:0007669"/>
    <property type="project" value="UniProtKB-UniRule"/>
</dbReference>
<dbReference type="InterPro" id="IPR018162">
    <property type="entry name" value="Ala-tRNA-ligase_IIc_anticod-bd"/>
</dbReference>
<comment type="subcellular location">
    <subcellularLocation>
        <location evidence="9">Cytoplasm</location>
    </subcellularLocation>
</comment>
<feature type="domain" description="Alanyl-transfer RNA synthetases family profile" evidence="10">
    <location>
        <begin position="1"/>
        <end position="581"/>
    </location>
</feature>
<dbReference type="GO" id="GO:0000049">
    <property type="term" value="F:tRNA binding"/>
    <property type="evidence" value="ECO:0007669"/>
    <property type="project" value="UniProtKB-KW"/>
</dbReference>
<dbReference type="GO" id="GO:0002161">
    <property type="term" value="F:aminoacyl-tRNA deacylase activity"/>
    <property type="evidence" value="ECO:0007669"/>
    <property type="project" value="TreeGrafter"/>
</dbReference>
<evidence type="ECO:0000256" key="9">
    <source>
        <dbReference type="HAMAP-Rule" id="MF_00036"/>
    </source>
</evidence>
<keyword evidence="5 9" id="KW-0067">ATP-binding</keyword>
<comment type="function">
    <text evidence="9">Catalyzes the attachment of alanine to tRNA(Ala) in a two-step reaction: alanine is first activated by ATP to form Ala-AMP and then transferred to the acceptor end of tRNA(Ala). Also edits incorrectly charged Ser-tRNA(Ala) and Gly-tRNA(Ala) via its editing domain.</text>
</comment>
<dbReference type="Pfam" id="PF01411">
    <property type="entry name" value="tRNA-synt_2c"/>
    <property type="match status" value="1"/>
</dbReference>
<dbReference type="NCBIfam" id="NF002436">
    <property type="entry name" value="PRK01584.1"/>
    <property type="match status" value="1"/>
</dbReference>
<dbReference type="FunFam" id="3.30.980.10:FF:000004">
    <property type="entry name" value="Alanine--tRNA ligase, cytoplasmic"/>
    <property type="match status" value="1"/>
</dbReference>
<dbReference type="STRING" id="1797532.A2729_03285"/>
<comment type="similarity">
    <text evidence="1 9">Belongs to the class-II aminoacyl-tRNA synthetase family.</text>
</comment>
<dbReference type="InterPro" id="IPR018165">
    <property type="entry name" value="Ala-tRNA-synth_IIc_core"/>
</dbReference>
<dbReference type="CDD" id="cd00673">
    <property type="entry name" value="AlaRS_core"/>
    <property type="match status" value="1"/>
</dbReference>
<proteinExistence type="inferred from homology"/>
<keyword evidence="4 9" id="KW-0547">Nucleotide-binding</keyword>
<feature type="binding site" evidence="9">
    <location>
        <position position="548"/>
    </location>
    <ligand>
        <name>Zn(2+)</name>
        <dbReference type="ChEBI" id="CHEBI:29105"/>
    </ligand>
</feature>
<comment type="domain">
    <text evidence="9">Consists of three domains; the N-terminal catalytic domain, the editing domain and the C-terminal C-Ala domain. The editing domain removes incorrectly charged amino acids, while the C-Ala domain, along with tRNA(Ala), serves as a bridge to cooperatively bring together the editing and aminoacylation centers thus stimulating deacylation of misacylated tRNAs.</text>
</comment>
<dbReference type="GO" id="GO:0008270">
    <property type="term" value="F:zinc ion binding"/>
    <property type="evidence" value="ECO:0007669"/>
    <property type="project" value="UniProtKB-UniRule"/>
</dbReference>
<dbReference type="InterPro" id="IPR023033">
    <property type="entry name" value="Ala_tRNA_ligase_euk/bac"/>
</dbReference>
<evidence type="ECO:0000313" key="11">
    <source>
        <dbReference type="EMBL" id="OGY43696.1"/>
    </source>
</evidence>
<comment type="catalytic activity">
    <reaction evidence="9">
        <text>tRNA(Ala) + L-alanine + ATP = L-alanyl-tRNA(Ala) + AMP + diphosphate</text>
        <dbReference type="Rhea" id="RHEA:12540"/>
        <dbReference type="Rhea" id="RHEA-COMP:9657"/>
        <dbReference type="Rhea" id="RHEA-COMP:9923"/>
        <dbReference type="ChEBI" id="CHEBI:30616"/>
        <dbReference type="ChEBI" id="CHEBI:33019"/>
        <dbReference type="ChEBI" id="CHEBI:57972"/>
        <dbReference type="ChEBI" id="CHEBI:78442"/>
        <dbReference type="ChEBI" id="CHEBI:78497"/>
        <dbReference type="ChEBI" id="CHEBI:456215"/>
        <dbReference type="EC" id="6.1.1.7"/>
    </reaction>
</comment>
<comment type="caution">
    <text evidence="11">The sequence shown here is derived from an EMBL/GenBank/DDBJ whole genome shotgun (WGS) entry which is preliminary data.</text>
</comment>
<keyword evidence="3 9" id="KW-0436">Ligase</keyword>
<gene>
    <name evidence="9" type="primary">alaS</name>
    <name evidence="11" type="ORF">A2729_03285</name>
</gene>
<dbReference type="InterPro" id="IPR018163">
    <property type="entry name" value="Thr/Ala-tRNA-synth_IIc_edit"/>
</dbReference>
<organism evidence="11 12">
    <name type="scientific">Candidatus Buchananbacteria bacterium RIFCSPHIGHO2_01_FULL_39_14</name>
    <dbReference type="NCBI Taxonomy" id="1797532"/>
    <lineage>
        <taxon>Bacteria</taxon>
        <taxon>Candidatus Buchananiibacteriota</taxon>
    </lineage>
</organism>
<name>A0A1G1XVR4_9BACT</name>
<reference evidence="11 12" key="1">
    <citation type="journal article" date="2016" name="Nat. Commun.">
        <title>Thousands of microbial genomes shed light on interconnected biogeochemical processes in an aquifer system.</title>
        <authorList>
            <person name="Anantharaman K."/>
            <person name="Brown C.T."/>
            <person name="Hug L.A."/>
            <person name="Sharon I."/>
            <person name="Castelle C.J."/>
            <person name="Probst A.J."/>
            <person name="Thomas B.C."/>
            <person name="Singh A."/>
            <person name="Wilkins M.J."/>
            <person name="Karaoz U."/>
            <person name="Brodie E.L."/>
            <person name="Williams K.H."/>
            <person name="Hubbard S.S."/>
            <person name="Banfield J.F."/>
        </authorList>
    </citation>
    <scope>NUCLEOTIDE SEQUENCE [LARGE SCALE GENOMIC DNA]</scope>
</reference>
<dbReference type="SUPFAM" id="SSF101353">
    <property type="entry name" value="Putative anticodon-binding domain of alanyl-tRNA synthetase (AlaRS)"/>
    <property type="match status" value="1"/>
</dbReference>
<keyword evidence="2 9" id="KW-0820">tRNA-binding</keyword>
<dbReference type="NCBIfam" id="TIGR00344">
    <property type="entry name" value="alaS"/>
    <property type="match status" value="1"/>
</dbReference>
<evidence type="ECO:0000256" key="8">
    <source>
        <dbReference type="ARBA" id="ARBA00023146"/>
    </source>
</evidence>
<evidence type="ECO:0000256" key="6">
    <source>
        <dbReference type="ARBA" id="ARBA00022884"/>
    </source>
</evidence>
<evidence type="ECO:0000256" key="5">
    <source>
        <dbReference type="ARBA" id="ARBA00022840"/>
    </source>
</evidence>
<protein>
    <recommendedName>
        <fullName evidence="9">Alanine--tRNA ligase</fullName>
        <ecNumber evidence="9">6.1.1.7</ecNumber>
    </recommendedName>
    <alternativeName>
        <fullName evidence="9">Alanyl-tRNA synthetase</fullName>
        <shortName evidence="9">AlaRS</shortName>
    </alternativeName>
</protein>
<dbReference type="PROSITE" id="PS50860">
    <property type="entry name" value="AA_TRNA_LIGASE_II_ALA"/>
    <property type="match status" value="1"/>
</dbReference>
<dbReference type="Pfam" id="PF07973">
    <property type="entry name" value="tRNA_SAD"/>
    <property type="match status" value="1"/>
</dbReference>
<evidence type="ECO:0000256" key="3">
    <source>
        <dbReference type="ARBA" id="ARBA00022598"/>
    </source>
</evidence>
<keyword evidence="8 9" id="KW-0030">Aminoacyl-tRNA synthetase</keyword>
<evidence type="ECO:0000313" key="12">
    <source>
        <dbReference type="Proteomes" id="UP000178930"/>
    </source>
</evidence>
<comment type="cofactor">
    <cofactor evidence="9">
        <name>Zn(2+)</name>
        <dbReference type="ChEBI" id="CHEBI:29105"/>
    </cofactor>
    <text evidence="9">Binds 1 zinc ion per subunit.</text>
</comment>
<dbReference type="PRINTS" id="PR00980">
    <property type="entry name" value="TRNASYNTHALA"/>
</dbReference>
<dbReference type="SUPFAM" id="SSF55681">
    <property type="entry name" value="Class II aaRS and biotin synthetases"/>
    <property type="match status" value="1"/>
</dbReference>
<dbReference type="EMBL" id="MHIB01000031">
    <property type="protein sequence ID" value="OGY43696.1"/>
    <property type="molecule type" value="Genomic_DNA"/>
</dbReference>
<feature type="binding site" evidence="9">
    <location>
        <position position="544"/>
    </location>
    <ligand>
        <name>Zn(2+)</name>
        <dbReference type="ChEBI" id="CHEBI:29105"/>
    </ligand>
</feature>
<dbReference type="Gene3D" id="3.30.54.20">
    <property type="match status" value="1"/>
</dbReference>
<evidence type="ECO:0000256" key="4">
    <source>
        <dbReference type="ARBA" id="ARBA00022741"/>
    </source>
</evidence>
<dbReference type="GO" id="GO:0005737">
    <property type="term" value="C:cytoplasm"/>
    <property type="evidence" value="ECO:0007669"/>
    <property type="project" value="UniProtKB-SubCell"/>
</dbReference>
<dbReference type="InterPro" id="IPR045864">
    <property type="entry name" value="aa-tRNA-synth_II/BPL/LPL"/>
</dbReference>
<dbReference type="GO" id="GO:0006419">
    <property type="term" value="P:alanyl-tRNA aminoacylation"/>
    <property type="evidence" value="ECO:0007669"/>
    <property type="project" value="UniProtKB-UniRule"/>
</dbReference>
<dbReference type="EC" id="6.1.1.7" evidence="9"/>
<dbReference type="SMART" id="SM00863">
    <property type="entry name" value="tRNA_SAD"/>
    <property type="match status" value="1"/>
</dbReference>
<sequence>MTSEQLKKKYLKFFAERGHQIIPSASLIPENDPTVLFTTAGMHPLVPYLLGEKHPAGQKLVDVQKCIRTSDIDEVGDNIHLTFFEMLGNWSLGDYWKKEAINLSFEFLTKELLIPLEKIAISCFGGDQDAPRDFESAEIWQSLGLPKDRIAFLDKNENWWGPAGQTGPCGPDTEMFYWAGENPAPKIFNPEDKTWVEIWNDVFMQYNKTSDGKYEPLKQKNVDTGMGVERTVAVLNNQDNVYATNAFKPLIDKIQTLADNIDEKTIRIIADHSRTATFILGDQKGIQPSNLGQGYVLRRLIRRMIRLGKKINITKPFTFELAEIIINEYASGYPELKENRDFIIEQLVREEEKFSKTLEKGLKEFEKNSSQNISGRNAFILFSTYGFPLEMTQELAAEKGLKVDQAAFNQEFVQHQELSRTASVGKFKGGLADHSEQTTKLHTATHLLLASLCQVLGNHIYQKGSNITKDRLRLDFSHGQKLTVKEIKQVEDLINQQINKKLPITWQEVSLAEAKKQNAMGVFEHKYEDKVKVYNIGDFSKEICGGPHVKNTNELGHFKITKEEASSAGIRRIKAILENNQ</sequence>
<evidence type="ECO:0000256" key="2">
    <source>
        <dbReference type="ARBA" id="ARBA00022555"/>
    </source>
</evidence>
<dbReference type="GO" id="GO:0005524">
    <property type="term" value="F:ATP binding"/>
    <property type="evidence" value="ECO:0007669"/>
    <property type="project" value="UniProtKB-UniRule"/>
</dbReference>
<keyword evidence="6 9" id="KW-0694">RNA-binding</keyword>
<dbReference type="InterPro" id="IPR018164">
    <property type="entry name" value="Ala-tRNA-synth_IIc_N"/>
</dbReference>
<dbReference type="InterPro" id="IPR050058">
    <property type="entry name" value="Ala-tRNA_ligase"/>
</dbReference>
<dbReference type="Proteomes" id="UP000178930">
    <property type="component" value="Unassembled WGS sequence"/>
</dbReference>
<keyword evidence="9" id="KW-0862">Zinc</keyword>
<dbReference type="InterPro" id="IPR012947">
    <property type="entry name" value="tRNA_SAD"/>
</dbReference>
<dbReference type="SUPFAM" id="SSF55186">
    <property type="entry name" value="ThrRS/AlaRS common domain"/>
    <property type="match status" value="1"/>
</dbReference>
<evidence type="ECO:0000256" key="1">
    <source>
        <dbReference type="ARBA" id="ARBA00008226"/>
    </source>
</evidence>
<dbReference type="Gene3D" id="3.30.930.10">
    <property type="entry name" value="Bira Bifunctional Protein, Domain 2"/>
    <property type="match status" value="1"/>
</dbReference>
<feature type="binding site" evidence="9">
    <location>
        <position position="446"/>
    </location>
    <ligand>
        <name>Zn(2+)</name>
        <dbReference type="ChEBI" id="CHEBI:29105"/>
    </ligand>
</feature>
<dbReference type="Gene3D" id="3.30.980.10">
    <property type="entry name" value="Threonyl-trna Synthetase, Chain A, domain 2"/>
    <property type="match status" value="1"/>
</dbReference>
<evidence type="ECO:0000256" key="7">
    <source>
        <dbReference type="ARBA" id="ARBA00022917"/>
    </source>
</evidence>
<dbReference type="AlphaFoldDB" id="A0A1G1XVR4"/>
<dbReference type="PANTHER" id="PTHR11777">
    <property type="entry name" value="ALANYL-TRNA SYNTHETASE"/>
    <property type="match status" value="1"/>
</dbReference>
<accession>A0A1G1XVR4</accession>
<keyword evidence="9" id="KW-0963">Cytoplasm</keyword>
<dbReference type="PANTHER" id="PTHR11777:SF9">
    <property type="entry name" value="ALANINE--TRNA LIGASE, CYTOPLASMIC"/>
    <property type="match status" value="1"/>
</dbReference>
<keyword evidence="7 9" id="KW-0648">Protein biosynthesis</keyword>
<dbReference type="HAMAP" id="MF_00036_B">
    <property type="entry name" value="Ala_tRNA_synth_B"/>
    <property type="match status" value="1"/>
</dbReference>